<accession>Q8FR17</accession>
<reference evidence="5 6" key="1">
    <citation type="journal article" date="2003" name="Genome Res.">
        <title>Comparative complete genome sequence analysis of the amino acid replacements responsible for the thermostability of Corynebacterium efficiens.</title>
        <authorList>
            <person name="Nishio Y."/>
            <person name="Nakamura Y."/>
            <person name="Kawarabayasi Y."/>
            <person name="Usuda Y."/>
            <person name="Kimura E."/>
            <person name="Sugimoto S."/>
            <person name="Matsui K."/>
            <person name="Yamagishi A."/>
            <person name="Kikuchi H."/>
            <person name="Ikeo K."/>
            <person name="Gojobori T."/>
        </authorList>
    </citation>
    <scope>NUCLEOTIDE SEQUENCE [LARGE SCALE GENOMIC DNA]</scope>
    <source>
        <strain evidence="6">DSM 44549 / YS-314 / AJ 12310 / JCM 11189 / NBRC 100395</strain>
    </source>
</reference>
<dbReference type="GO" id="GO:0004252">
    <property type="term" value="F:serine-type endopeptidase activity"/>
    <property type="evidence" value="ECO:0007669"/>
    <property type="project" value="InterPro"/>
</dbReference>
<dbReference type="GO" id="GO:0006508">
    <property type="term" value="P:proteolysis"/>
    <property type="evidence" value="ECO:0007669"/>
    <property type="project" value="UniProtKB-KW"/>
</dbReference>
<dbReference type="Pfam" id="PF13180">
    <property type="entry name" value="PDZ_2"/>
    <property type="match status" value="1"/>
</dbReference>
<dbReference type="Proteomes" id="UP000001409">
    <property type="component" value="Chromosome"/>
</dbReference>
<evidence type="ECO:0000313" key="5">
    <source>
        <dbReference type="EMBL" id="BAC17760.1"/>
    </source>
</evidence>
<dbReference type="PROSITE" id="PS50106">
    <property type="entry name" value="PDZ"/>
    <property type="match status" value="1"/>
</dbReference>
<name>Q8FR17_COREF</name>
<feature type="compositionally biased region" description="Polar residues" evidence="3">
    <location>
        <begin position="95"/>
        <end position="109"/>
    </location>
</feature>
<dbReference type="EMBL" id="BA000035">
    <property type="protein sequence ID" value="BAC17760.1"/>
    <property type="molecule type" value="Genomic_DNA"/>
</dbReference>
<dbReference type="InterPro" id="IPR051201">
    <property type="entry name" value="Chloro_Bact_Ser_Proteases"/>
</dbReference>
<keyword evidence="1 5" id="KW-0645">Protease</keyword>
<dbReference type="SUPFAM" id="SSF50494">
    <property type="entry name" value="Trypsin-like serine proteases"/>
    <property type="match status" value="1"/>
</dbReference>
<sequence>MEAFTNLTASIQNHESGPAARKVILETMTNPYPHNNEANSTPDNETSSFEPVRSAYPSWGTPPPQTTQPSSSPAPGAPEGSGTDKRQAGDPGTPAWTSWDTDATGMDTTQPERKQKKTVGLGTALALMVVGSVATGSIVGVASTQFGDDTGGSGVINALDQPSAQRSVSAEPGSAEQVADQVLPSVVSIQALTRNSASEGSGSIISSDGFVMTNNHVVAGVEQNGVLQVTMSDGSSYEADFIAGDVSTDIAVIKIRNATDLPMINFGDSDSLAVGQEVLAVGSPLGLSSTVTSGIVSALNRPVRASGDGGESSLIDAIQTDAAINPGNSGGPLVDMEGNLIGMNSVIASISSGTDTGGSIGLGFAIPANFAKRVATQLIETGVATQPMIGVTLANGANVSGALIASVQDGGPGAAAGLKPGDVVTMLNDRVIDSADALIAAVRSQDFGETVTLTVTAQDTSQTRQVEVTLTSE</sequence>
<feature type="region of interest" description="Disordered" evidence="3">
    <location>
        <begin position="1"/>
        <end position="118"/>
    </location>
</feature>
<dbReference type="InterPro" id="IPR036034">
    <property type="entry name" value="PDZ_sf"/>
</dbReference>
<dbReference type="AlphaFoldDB" id="Q8FR17"/>
<feature type="domain" description="PDZ" evidence="4">
    <location>
        <begin position="378"/>
        <end position="459"/>
    </location>
</feature>
<evidence type="ECO:0000256" key="2">
    <source>
        <dbReference type="ARBA" id="ARBA00022801"/>
    </source>
</evidence>
<dbReference type="SMART" id="SM00228">
    <property type="entry name" value="PDZ"/>
    <property type="match status" value="1"/>
</dbReference>
<organism evidence="5 6">
    <name type="scientific">Corynebacterium efficiens (strain DSM 44549 / YS-314 / AJ 12310 / JCM 11189 / NBRC 100395)</name>
    <dbReference type="NCBI Taxonomy" id="196164"/>
    <lineage>
        <taxon>Bacteria</taxon>
        <taxon>Bacillati</taxon>
        <taxon>Actinomycetota</taxon>
        <taxon>Actinomycetes</taxon>
        <taxon>Mycobacteriales</taxon>
        <taxon>Corynebacteriaceae</taxon>
        <taxon>Corynebacterium</taxon>
    </lineage>
</organism>
<evidence type="ECO:0000259" key="4">
    <source>
        <dbReference type="PROSITE" id="PS50106"/>
    </source>
</evidence>
<dbReference type="InterPro" id="IPR001940">
    <property type="entry name" value="Peptidase_S1C"/>
</dbReference>
<keyword evidence="5" id="KW-0346">Stress response</keyword>
<dbReference type="SUPFAM" id="SSF50156">
    <property type="entry name" value="PDZ domain-like"/>
    <property type="match status" value="1"/>
</dbReference>
<dbReference type="HOGENOM" id="CLU_020120_3_3_11"/>
<evidence type="ECO:0000313" key="6">
    <source>
        <dbReference type="Proteomes" id="UP000001409"/>
    </source>
</evidence>
<feature type="compositionally biased region" description="Polar residues" evidence="3">
    <location>
        <begin position="27"/>
        <end position="49"/>
    </location>
</feature>
<feature type="compositionally biased region" description="Polar residues" evidence="3">
    <location>
        <begin position="1"/>
        <end position="15"/>
    </location>
</feature>
<evidence type="ECO:0000256" key="1">
    <source>
        <dbReference type="ARBA" id="ARBA00022670"/>
    </source>
</evidence>
<dbReference type="Pfam" id="PF13365">
    <property type="entry name" value="Trypsin_2"/>
    <property type="match status" value="1"/>
</dbReference>
<feature type="compositionally biased region" description="Low complexity" evidence="3">
    <location>
        <begin position="67"/>
        <end position="81"/>
    </location>
</feature>
<keyword evidence="2" id="KW-0378">Hydrolase</keyword>
<evidence type="ECO:0000256" key="3">
    <source>
        <dbReference type="SAM" id="MobiDB-lite"/>
    </source>
</evidence>
<keyword evidence="6" id="KW-1185">Reference proteome</keyword>
<dbReference type="KEGG" id="cef:CE0950"/>
<dbReference type="STRING" id="196164.gene:10741356"/>
<protein>
    <submittedName>
        <fullName evidence="5">Putative serine protease, heat shock protein</fullName>
    </submittedName>
</protein>
<dbReference type="InterPro" id="IPR001478">
    <property type="entry name" value="PDZ"/>
</dbReference>
<dbReference type="PANTHER" id="PTHR43343">
    <property type="entry name" value="PEPTIDASE S12"/>
    <property type="match status" value="1"/>
</dbReference>
<dbReference type="Gene3D" id="2.30.42.10">
    <property type="match status" value="1"/>
</dbReference>
<dbReference type="InterPro" id="IPR009003">
    <property type="entry name" value="Peptidase_S1_PA"/>
</dbReference>
<dbReference type="Gene3D" id="2.40.10.120">
    <property type="match status" value="1"/>
</dbReference>
<dbReference type="PRINTS" id="PR00834">
    <property type="entry name" value="PROTEASES2C"/>
</dbReference>
<proteinExistence type="predicted"/>
<dbReference type="PANTHER" id="PTHR43343:SF3">
    <property type="entry name" value="PROTEASE DO-LIKE 8, CHLOROPLASTIC"/>
    <property type="match status" value="1"/>
</dbReference>
<dbReference type="eggNOG" id="COG0265">
    <property type="taxonomic scope" value="Bacteria"/>
</dbReference>